<sequence>MKLPPIEAFSMKPDMKEARKIKFCQAYMMKSYQLQKLPRPLQVSDLVRAAVLGKLRLEENVFSKLLVTFNNNFISEKYKKEKKYKIFLGLVTKQEIPFYPEVKEAEKQLIEGVDRNSVLPLLDQALEIYPKNDTAYAVRGQLFEMDGNTEKVNKILDELTKFKEIYDVADFLTGNEKKS</sequence>
<dbReference type="Proteomes" id="UP000807504">
    <property type="component" value="Unassembled WGS sequence"/>
</dbReference>
<evidence type="ECO:0000313" key="1">
    <source>
        <dbReference type="EMBL" id="KAF8786582.1"/>
    </source>
</evidence>
<accession>A0A8T0F873</accession>
<keyword evidence="2" id="KW-1185">Reference proteome</keyword>
<comment type="caution">
    <text evidence="1">The sequence shown here is derived from an EMBL/GenBank/DDBJ whole genome shotgun (WGS) entry which is preliminary data.</text>
</comment>
<proteinExistence type="predicted"/>
<name>A0A8T0F873_ARGBR</name>
<protein>
    <submittedName>
        <fullName evidence="1">Uncharacterized protein</fullName>
    </submittedName>
</protein>
<gene>
    <name evidence="1" type="ORF">HNY73_008278</name>
</gene>
<organism evidence="1 2">
    <name type="scientific">Argiope bruennichi</name>
    <name type="common">Wasp spider</name>
    <name type="synonym">Aranea bruennichi</name>
    <dbReference type="NCBI Taxonomy" id="94029"/>
    <lineage>
        <taxon>Eukaryota</taxon>
        <taxon>Metazoa</taxon>
        <taxon>Ecdysozoa</taxon>
        <taxon>Arthropoda</taxon>
        <taxon>Chelicerata</taxon>
        <taxon>Arachnida</taxon>
        <taxon>Araneae</taxon>
        <taxon>Araneomorphae</taxon>
        <taxon>Entelegynae</taxon>
        <taxon>Araneoidea</taxon>
        <taxon>Araneidae</taxon>
        <taxon>Argiope</taxon>
    </lineage>
</organism>
<evidence type="ECO:0000313" key="2">
    <source>
        <dbReference type="Proteomes" id="UP000807504"/>
    </source>
</evidence>
<dbReference type="AlphaFoldDB" id="A0A8T0F873"/>
<reference evidence="1" key="1">
    <citation type="journal article" date="2020" name="bioRxiv">
        <title>Chromosome-level reference genome of the European wasp spider Argiope bruennichi: a resource for studies on range expansion and evolutionary adaptation.</title>
        <authorList>
            <person name="Sheffer M.M."/>
            <person name="Hoppe A."/>
            <person name="Krehenwinkel H."/>
            <person name="Uhl G."/>
            <person name="Kuss A.W."/>
            <person name="Jensen L."/>
            <person name="Jensen C."/>
            <person name="Gillespie R.G."/>
            <person name="Hoff K.J."/>
            <person name="Prost S."/>
        </authorList>
    </citation>
    <scope>NUCLEOTIDE SEQUENCE</scope>
</reference>
<dbReference type="EMBL" id="JABXBU010000015">
    <property type="protein sequence ID" value="KAF8786582.1"/>
    <property type="molecule type" value="Genomic_DNA"/>
</dbReference>
<reference evidence="1" key="2">
    <citation type="submission" date="2020-06" db="EMBL/GenBank/DDBJ databases">
        <authorList>
            <person name="Sheffer M."/>
        </authorList>
    </citation>
    <scope>NUCLEOTIDE SEQUENCE</scope>
</reference>